<dbReference type="Pfam" id="PF01522">
    <property type="entry name" value="Polysacc_deac_1"/>
    <property type="match status" value="1"/>
</dbReference>
<evidence type="ECO:0000256" key="5">
    <source>
        <dbReference type="ARBA" id="ARBA00032976"/>
    </source>
</evidence>
<dbReference type="InterPro" id="IPR002509">
    <property type="entry name" value="NODB_dom"/>
</dbReference>
<dbReference type="CDD" id="cd10968">
    <property type="entry name" value="CE4_Mlr8448_like_5s"/>
    <property type="match status" value="1"/>
</dbReference>
<dbReference type="InterPro" id="IPR051398">
    <property type="entry name" value="Polysacch_Deacetylase"/>
</dbReference>
<protein>
    <recommendedName>
        <fullName evidence="3">Chitooligosaccharide deacetylase</fullName>
    </recommendedName>
    <alternativeName>
        <fullName evidence="5">Nodulation protein B</fullName>
    </alternativeName>
</protein>
<dbReference type="SUPFAM" id="SSF88713">
    <property type="entry name" value="Glycoside hydrolase/deacetylase"/>
    <property type="match status" value="1"/>
</dbReference>
<sequence>MSRIGKSVIHAGLETLYFTGGYRLARPFLAGVGTILTFHRVRPALPDGFQPNSSLEITPEFLDEVIGRLSGAGFDLVTLNEMHRRLVEQDFGRRFIALTFDDGYRDNRDFALPILQRHGAPATLYLPSSFAEGTGELWWIELERAIAASDSIEVMLDGEMRRFDTATDSAKDEAFTTIYWSLRSLPDEQDMRRICRELAVAAGVDAAGICREICMDWDEIAAFAADPLITIGAHTDTHIQVAKASADVARREMEAGAARIEERLGARPKHFAYPVGDPSSAGPRDFALAADLGFLTATTTRPGVLFPEHSGHLTALPRISVNGSFQRFRHLDVLLSGAPTALLNRFKRVDAA</sequence>
<evidence type="ECO:0000256" key="3">
    <source>
        <dbReference type="ARBA" id="ARBA00020071"/>
    </source>
</evidence>
<dbReference type="EMBL" id="FMXQ01000001">
    <property type="protein sequence ID" value="SDB07635.1"/>
    <property type="molecule type" value="Genomic_DNA"/>
</dbReference>
<feature type="domain" description="NodB homology" evidence="6">
    <location>
        <begin position="94"/>
        <end position="352"/>
    </location>
</feature>
<comment type="similarity">
    <text evidence="2">Belongs to the polysaccharide deacetylase family.</text>
</comment>
<dbReference type="STRING" id="665467.SAMN02982931_00601"/>
<name>A0A1G6AGV4_9HYPH</name>
<dbReference type="Gene3D" id="3.20.20.370">
    <property type="entry name" value="Glycoside hydrolase/deacetylase"/>
    <property type="match status" value="1"/>
</dbReference>
<dbReference type="PANTHER" id="PTHR34216">
    <property type="match status" value="1"/>
</dbReference>
<dbReference type="GO" id="GO:0016810">
    <property type="term" value="F:hydrolase activity, acting on carbon-nitrogen (but not peptide) bonds"/>
    <property type="evidence" value="ECO:0007669"/>
    <property type="project" value="InterPro"/>
</dbReference>
<comment type="function">
    <text evidence="1">Is involved in generating a small heat-stable compound (Nod), an acylated oligomer of N-acetylglucosamine, that stimulates mitosis in various plant protoplasts.</text>
</comment>
<dbReference type="GO" id="GO:0005975">
    <property type="term" value="P:carbohydrate metabolic process"/>
    <property type="evidence" value="ECO:0007669"/>
    <property type="project" value="InterPro"/>
</dbReference>
<evidence type="ECO:0000256" key="4">
    <source>
        <dbReference type="ARBA" id="ARBA00022729"/>
    </source>
</evidence>
<dbReference type="Proteomes" id="UP000199071">
    <property type="component" value="Unassembled WGS sequence"/>
</dbReference>
<evidence type="ECO:0000313" key="8">
    <source>
        <dbReference type="Proteomes" id="UP000199071"/>
    </source>
</evidence>
<evidence type="ECO:0000313" key="7">
    <source>
        <dbReference type="EMBL" id="SDB07635.1"/>
    </source>
</evidence>
<evidence type="ECO:0000259" key="6">
    <source>
        <dbReference type="PROSITE" id="PS51677"/>
    </source>
</evidence>
<dbReference type="PROSITE" id="PS51677">
    <property type="entry name" value="NODB"/>
    <property type="match status" value="1"/>
</dbReference>
<dbReference type="PANTHER" id="PTHR34216:SF7">
    <property type="entry name" value="POLY-BETA-1,6-N-ACETYL-D-GLUCOSAMINE N-DEACETYLASE"/>
    <property type="match status" value="1"/>
</dbReference>
<dbReference type="InterPro" id="IPR011330">
    <property type="entry name" value="Glyco_hydro/deAcase_b/a-brl"/>
</dbReference>
<dbReference type="RefSeq" id="WP_090874695.1">
    <property type="nucleotide sequence ID" value="NZ_FMXQ01000001.1"/>
</dbReference>
<dbReference type="AlphaFoldDB" id="A0A1G6AGV4"/>
<keyword evidence="8" id="KW-1185">Reference proteome</keyword>
<accession>A0A1G6AGV4</accession>
<keyword evidence="4" id="KW-0732">Signal</keyword>
<dbReference type="OrthoDB" id="9782872at2"/>
<gene>
    <name evidence="7" type="ORF">SAMN02982931_00601</name>
</gene>
<organism evidence="7 8">
    <name type="scientific">Bauldia litoralis</name>
    <dbReference type="NCBI Taxonomy" id="665467"/>
    <lineage>
        <taxon>Bacteria</taxon>
        <taxon>Pseudomonadati</taxon>
        <taxon>Pseudomonadota</taxon>
        <taxon>Alphaproteobacteria</taxon>
        <taxon>Hyphomicrobiales</taxon>
        <taxon>Kaistiaceae</taxon>
        <taxon>Bauldia</taxon>
    </lineage>
</organism>
<proteinExistence type="inferred from homology"/>
<evidence type="ECO:0000256" key="2">
    <source>
        <dbReference type="ARBA" id="ARBA00010973"/>
    </source>
</evidence>
<evidence type="ECO:0000256" key="1">
    <source>
        <dbReference type="ARBA" id="ARBA00003236"/>
    </source>
</evidence>
<reference evidence="7 8" key="1">
    <citation type="submission" date="2016-10" db="EMBL/GenBank/DDBJ databases">
        <authorList>
            <person name="de Groot N.N."/>
        </authorList>
    </citation>
    <scope>NUCLEOTIDE SEQUENCE [LARGE SCALE GENOMIC DNA]</scope>
    <source>
        <strain evidence="7 8">ATCC 35022</strain>
    </source>
</reference>